<keyword evidence="1" id="KW-1185">Reference proteome</keyword>
<sequence>MEPQATDTGRKLIALCKKTFSSAVGSLRAVTGQTISSASILRNARRLDSTPQLRVFRRSVTAFSALWTIVVEPTTGDIILIALFNLETAISFANMFTGIRNNSSCCFTCIIFCFKSCQKHRLRSRSISFSVCEEAKQVFEINVNRRTGSIFIGYAPKTMKFNCAVGRHNRSYSNESTGKIRGIAVPGCSYTVDGVPYIEGWPEFGRDNIISCGLSDTGRIVYTRHGQSLDTGDLFVHSEAELFPCISLLAPFDQIKANFGPNFAFMRR</sequence>
<protein>
    <submittedName>
        <fullName evidence="2">B30.2/SPRY domain-containing protein</fullName>
    </submittedName>
</protein>
<organism evidence="1 2">
    <name type="scientific">Globodera rostochiensis</name>
    <name type="common">Golden nematode worm</name>
    <name type="synonym">Heterodera rostochiensis</name>
    <dbReference type="NCBI Taxonomy" id="31243"/>
    <lineage>
        <taxon>Eukaryota</taxon>
        <taxon>Metazoa</taxon>
        <taxon>Ecdysozoa</taxon>
        <taxon>Nematoda</taxon>
        <taxon>Chromadorea</taxon>
        <taxon>Rhabditida</taxon>
        <taxon>Tylenchina</taxon>
        <taxon>Tylenchomorpha</taxon>
        <taxon>Tylenchoidea</taxon>
        <taxon>Heteroderidae</taxon>
        <taxon>Heteroderinae</taxon>
        <taxon>Globodera</taxon>
    </lineage>
</organism>
<reference evidence="2" key="1">
    <citation type="submission" date="2022-11" db="UniProtKB">
        <authorList>
            <consortium name="WormBaseParasite"/>
        </authorList>
    </citation>
    <scope>IDENTIFICATION</scope>
</reference>
<dbReference type="AlphaFoldDB" id="A0A914HMR1"/>
<evidence type="ECO:0000313" key="1">
    <source>
        <dbReference type="Proteomes" id="UP000887572"/>
    </source>
</evidence>
<proteinExistence type="predicted"/>
<accession>A0A914HMR1</accession>
<name>A0A914HMR1_GLORO</name>
<dbReference type="WBParaSite" id="Gr19_v10_g2925.t1">
    <property type="protein sequence ID" value="Gr19_v10_g2925.t1"/>
    <property type="gene ID" value="Gr19_v10_g2925"/>
</dbReference>
<dbReference type="Gene3D" id="2.60.120.920">
    <property type="match status" value="1"/>
</dbReference>
<evidence type="ECO:0000313" key="2">
    <source>
        <dbReference type="WBParaSite" id="Gr19_v10_g2925.t1"/>
    </source>
</evidence>
<dbReference type="InterPro" id="IPR043136">
    <property type="entry name" value="B30.2/SPRY_sf"/>
</dbReference>
<dbReference type="Proteomes" id="UP000887572">
    <property type="component" value="Unplaced"/>
</dbReference>